<sequence>MGGYSVEGKKYLIEAGDKINEAVNLWVDASVNVNDAWLASGALSAYGEAAERRYGRLQQEALRRLQASANSLIETRETMYQVAGVYSAAEAEAARKAAEKAREAGLRHRPELDGPRYG</sequence>
<evidence type="ECO:0000313" key="3">
    <source>
        <dbReference type="Proteomes" id="UP000483004"/>
    </source>
</evidence>
<gene>
    <name evidence="2" type="ORF">F9B16_18895</name>
</gene>
<proteinExistence type="predicted"/>
<protein>
    <submittedName>
        <fullName evidence="2">Uncharacterized protein</fullName>
    </submittedName>
</protein>
<dbReference type="AlphaFoldDB" id="A0A6L3VXQ7"/>
<dbReference type="RefSeq" id="WP_151541413.1">
    <property type="nucleotide sequence ID" value="NZ_WBMR01000049.1"/>
</dbReference>
<keyword evidence="3" id="KW-1185">Reference proteome</keyword>
<evidence type="ECO:0000256" key="1">
    <source>
        <dbReference type="SAM" id="MobiDB-lite"/>
    </source>
</evidence>
<comment type="caution">
    <text evidence="2">The sequence shown here is derived from an EMBL/GenBank/DDBJ whole genome shotgun (WGS) entry which is preliminary data.</text>
</comment>
<feature type="region of interest" description="Disordered" evidence="1">
    <location>
        <begin position="99"/>
        <end position="118"/>
    </location>
</feature>
<accession>A0A6L3VXQ7</accession>
<name>A0A6L3VXQ7_9ACTN</name>
<evidence type="ECO:0000313" key="2">
    <source>
        <dbReference type="EMBL" id="KAB2379967.1"/>
    </source>
</evidence>
<organism evidence="2 3">
    <name type="scientific">Actinomadura montaniterrae</name>
    <dbReference type="NCBI Taxonomy" id="1803903"/>
    <lineage>
        <taxon>Bacteria</taxon>
        <taxon>Bacillati</taxon>
        <taxon>Actinomycetota</taxon>
        <taxon>Actinomycetes</taxon>
        <taxon>Streptosporangiales</taxon>
        <taxon>Thermomonosporaceae</taxon>
        <taxon>Actinomadura</taxon>
    </lineage>
</organism>
<dbReference type="Proteomes" id="UP000483004">
    <property type="component" value="Unassembled WGS sequence"/>
</dbReference>
<dbReference type="EMBL" id="WBMR01000049">
    <property type="protein sequence ID" value="KAB2379967.1"/>
    <property type="molecule type" value="Genomic_DNA"/>
</dbReference>
<dbReference type="OrthoDB" id="3482995at2"/>
<reference evidence="2 3" key="1">
    <citation type="submission" date="2019-09" db="EMBL/GenBank/DDBJ databases">
        <title>Actinomadura physcomitrii sp. nov., a novel actinomycete isolated from moss [Physcomitrium sphaericum (Ludw) Fuernr].</title>
        <authorList>
            <person name="Liu C."/>
            <person name="Zhuang X."/>
        </authorList>
    </citation>
    <scope>NUCLEOTIDE SEQUENCE [LARGE SCALE GENOMIC DNA]</scope>
    <source>
        <strain evidence="2 3">CYP1-1B</strain>
    </source>
</reference>